<keyword evidence="4 7" id="KW-0812">Transmembrane</keyword>
<evidence type="ECO:0000259" key="8">
    <source>
        <dbReference type="Pfam" id="PF01757"/>
    </source>
</evidence>
<evidence type="ECO:0000256" key="7">
    <source>
        <dbReference type="SAM" id="Phobius"/>
    </source>
</evidence>
<keyword evidence="10" id="KW-1185">Reference proteome</keyword>
<keyword evidence="3" id="KW-1003">Cell membrane</keyword>
<dbReference type="Proteomes" id="UP000677126">
    <property type="component" value="Chromosome"/>
</dbReference>
<feature type="transmembrane region" description="Helical" evidence="7">
    <location>
        <begin position="38"/>
        <end position="59"/>
    </location>
</feature>
<feature type="transmembrane region" description="Helical" evidence="7">
    <location>
        <begin position="315"/>
        <end position="333"/>
    </location>
</feature>
<dbReference type="PANTHER" id="PTHR40074:SF2">
    <property type="entry name" value="O-ACETYLTRANSFERASE WECH"/>
    <property type="match status" value="1"/>
</dbReference>
<feature type="transmembrane region" description="Helical" evidence="7">
    <location>
        <begin position="118"/>
        <end position="138"/>
    </location>
</feature>
<protein>
    <submittedName>
        <fullName evidence="9">Acyltransferase</fullName>
    </submittedName>
</protein>
<gene>
    <name evidence="9" type="ORF">HT578_15955</name>
</gene>
<comment type="subcellular location">
    <subcellularLocation>
        <location evidence="1">Cell membrane</location>
        <topology evidence="1">Multi-pass membrane protein</topology>
    </subcellularLocation>
</comment>
<keyword evidence="9" id="KW-0012">Acyltransferase</keyword>
<comment type="similarity">
    <text evidence="2">Belongs to the acyltransferase 3 family.</text>
</comment>
<evidence type="ECO:0000256" key="2">
    <source>
        <dbReference type="ARBA" id="ARBA00007400"/>
    </source>
</evidence>
<dbReference type="GO" id="GO:0016746">
    <property type="term" value="F:acyltransferase activity"/>
    <property type="evidence" value="ECO:0007669"/>
    <property type="project" value="UniProtKB-KW"/>
</dbReference>
<organism evidence="9 10">
    <name type="scientific">Novosphingobium decolorationis</name>
    <dbReference type="NCBI Taxonomy" id="2698673"/>
    <lineage>
        <taxon>Bacteria</taxon>
        <taxon>Pseudomonadati</taxon>
        <taxon>Pseudomonadota</taxon>
        <taxon>Alphaproteobacteria</taxon>
        <taxon>Sphingomonadales</taxon>
        <taxon>Sphingomonadaceae</taxon>
        <taxon>Novosphingobium</taxon>
    </lineage>
</organism>
<evidence type="ECO:0000256" key="1">
    <source>
        <dbReference type="ARBA" id="ARBA00004651"/>
    </source>
</evidence>
<keyword evidence="6 7" id="KW-0472">Membrane</keyword>
<keyword evidence="9" id="KW-0808">Transferase</keyword>
<feature type="transmembrane region" description="Helical" evidence="7">
    <location>
        <begin position="166"/>
        <end position="184"/>
    </location>
</feature>
<feature type="transmembrane region" description="Helical" evidence="7">
    <location>
        <begin position="276"/>
        <end position="295"/>
    </location>
</feature>
<feature type="transmembrane region" description="Helical" evidence="7">
    <location>
        <begin position="191"/>
        <end position="208"/>
    </location>
</feature>
<keyword evidence="5 7" id="KW-1133">Transmembrane helix</keyword>
<dbReference type="EMBL" id="CP054856">
    <property type="protein sequence ID" value="QVM84986.1"/>
    <property type="molecule type" value="Genomic_DNA"/>
</dbReference>
<evidence type="ECO:0000256" key="3">
    <source>
        <dbReference type="ARBA" id="ARBA00022475"/>
    </source>
</evidence>
<evidence type="ECO:0000256" key="6">
    <source>
        <dbReference type="ARBA" id="ARBA00023136"/>
    </source>
</evidence>
<feature type="transmembrane region" description="Helical" evidence="7">
    <location>
        <begin position="220"/>
        <end position="239"/>
    </location>
</feature>
<accession>A0ABX8E9Y9</accession>
<dbReference type="Pfam" id="PF01757">
    <property type="entry name" value="Acyl_transf_3"/>
    <property type="match status" value="1"/>
</dbReference>
<dbReference type="InterPro" id="IPR002656">
    <property type="entry name" value="Acyl_transf_3_dom"/>
</dbReference>
<sequence>MTDRRARTHPCGFALEPAQGQGFAGAHQPLISRADANAIKGIAILLMFTHHLFALPSLIRPPSSFEPLLAALPLEVYLGRLGKICVAIFLFLSGYGFAQGTARPDIWRRHLDKAGRFLGTYAFYFTVAGLVVLTVSFLSPSDEIPARIARNLGVQGLLTLGKPLVYEWWFAQTYLALILLFPVLARSASRVPWLIGLALMAFLTGALLDGRQLNPALFSVTNLLIWQLPFTYGLAFAHLERRPRWQEEFGSARLAGGASLALGAGFVLIETTAPKVLAPFLIVACPLALPSLIACGRTPAARASLAWLGQRSLPLWLIHPFLCTYLAQEWIYAGRHSLLILASLLVQTVLLAVALEAARSVLVAHLARARPRLA</sequence>
<evidence type="ECO:0000256" key="4">
    <source>
        <dbReference type="ARBA" id="ARBA00022692"/>
    </source>
</evidence>
<feature type="transmembrane region" description="Helical" evidence="7">
    <location>
        <begin position="339"/>
        <end position="362"/>
    </location>
</feature>
<dbReference type="PANTHER" id="PTHR40074">
    <property type="entry name" value="O-ACETYLTRANSFERASE WECH"/>
    <property type="match status" value="1"/>
</dbReference>
<name>A0ABX8E9Y9_9SPHN</name>
<evidence type="ECO:0000313" key="10">
    <source>
        <dbReference type="Proteomes" id="UP000677126"/>
    </source>
</evidence>
<proteinExistence type="inferred from homology"/>
<feature type="transmembrane region" description="Helical" evidence="7">
    <location>
        <begin position="79"/>
        <end position="98"/>
    </location>
</feature>
<dbReference type="RefSeq" id="WP_213500686.1">
    <property type="nucleotide sequence ID" value="NZ_CP054856.1"/>
</dbReference>
<feature type="domain" description="Acyltransferase 3" evidence="8">
    <location>
        <begin position="36"/>
        <end position="355"/>
    </location>
</feature>
<evidence type="ECO:0000313" key="9">
    <source>
        <dbReference type="EMBL" id="QVM84986.1"/>
    </source>
</evidence>
<feature type="transmembrane region" description="Helical" evidence="7">
    <location>
        <begin position="251"/>
        <end position="270"/>
    </location>
</feature>
<evidence type="ECO:0000256" key="5">
    <source>
        <dbReference type="ARBA" id="ARBA00022989"/>
    </source>
</evidence>
<reference evidence="9 10" key="1">
    <citation type="journal article" date="2021" name="Int. J. Syst. Evol. Microbiol.">
        <title>Novosphingobium decolorationis sp. nov., an aniline blue-decolourizing bacterium isolated from East Pacific sediment.</title>
        <authorList>
            <person name="Chen X."/>
            <person name="Dong B."/>
            <person name="Chen T."/>
            <person name="Ren N."/>
            <person name="Wang J."/>
            <person name="Xu Y."/>
            <person name="Yang J."/>
            <person name="Zhu S."/>
            <person name="Chen J."/>
        </authorList>
    </citation>
    <scope>NUCLEOTIDE SEQUENCE [LARGE SCALE GENOMIC DNA]</scope>
    <source>
        <strain evidence="9 10">502str22</strain>
    </source>
</reference>